<name>A0A7S8HC80_9HYPH</name>
<dbReference type="GO" id="GO:0005694">
    <property type="term" value="C:chromosome"/>
    <property type="evidence" value="ECO:0007669"/>
    <property type="project" value="TreeGrafter"/>
</dbReference>
<dbReference type="NCBIfam" id="TIGR00180">
    <property type="entry name" value="parB_part"/>
    <property type="match status" value="1"/>
</dbReference>
<dbReference type="InterPro" id="IPR057240">
    <property type="entry name" value="ParB_dimer_C"/>
</dbReference>
<keyword evidence="8" id="KW-1185">Reference proteome</keyword>
<keyword evidence="3" id="KW-0238">DNA-binding</keyword>
<dbReference type="SMART" id="SM00470">
    <property type="entry name" value="ParB"/>
    <property type="match status" value="1"/>
</dbReference>
<dbReference type="InterPro" id="IPR003115">
    <property type="entry name" value="ParB_N"/>
</dbReference>
<evidence type="ECO:0000313" key="8">
    <source>
        <dbReference type="Proteomes" id="UP000593594"/>
    </source>
</evidence>
<organism evidence="7 8">
    <name type="scientific">Kaustia mangrovi</name>
    <dbReference type="NCBI Taxonomy" id="2593653"/>
    <lineage>
        <taxon>Bacteria</taxon>
        <taxon>Pseudomonadati</taxon>
        <taxon>Pseudomonadota</taxon>
        <taxon>Alphaproteobacteria</taxon>
        <taxon>Hyphomicrobiales</taxon>
        <taxon>Parvibaculaceae</taxon>
        <taxon>Kaustia</taxon>
    </lineage>
</organism>
<dbReference type="Gene3D" id="1.10.10.2830">
    <property type="match status" value="1"/>
</dbReference>
<evidence type="ECO:0000256" key="5">
    <source>
        <dbReference type="SAM" id="MobiDB-lite"/>
    </source>
</evidence>
<dbReference type="KEGG" id="kmn:HW532_11980"/>
<dbReference type="GO" id="GO:0003677">
    <property type="term" value="F:DNA binding"/>
    <property type="evidence" value="ECO:0007669"/>
    <property type="project" value="UniProtKB-KW"/>
</dbReference>
<feature type="compositionally biased region" description="Basic and acidic residues" evidence="5">
    <location>
        <begin position="223"/>
        <end position="236"/>
    </location>
</feature>
<dbReference type="AlphaFoldDB" id="A0A7S8HC80"/>
<dbReference type="PANTHER" id="PTHR33375:SF1">
    <property type="entry name" value="CHROMOSOME-PARTITIONING PROTEIN PARB-RELATED"/>
    <property type="match status" value="1"/>
</dbReference>
<feature type="region of interest" description="Disordered" evidence="5">
    <location>
        <begin position="223"/>
        <end position="249"/>
    </location>
</feature>
<accession>A0A7S8HC80</accession>
<feature type="domain" description="ParB-like N-terminal" evidence="6">
    <location>
        <begin position="37"/>
        <end position="129"/>
    </location>
</feature>
<dbReference type="Proteomes" id="UP000593594">
    <property type="component" value="Chromosome"/>
</dbReference>
<evidence type="ECO:0000259" key="6">
    <source>
        <dbReference type="SMART" id="SM00470"/>
    </source>
</evidence>
<dbReference type="InterPro" id="IPR041468">
    <property type="entry name" value="HTH_ParB/Spo0J"/>
</dbReference>
<dbReference type="RefSeq" id="WP_213160712.1">
    <property type="nucleotide sequence ID" value="NZ_CP058214.1"/>
</dbReference>
<dbReference type="CDD" id="cd16393">
    <property type="entry name" value="SPO0J_N"/>
    <property type="match status" value="1"/>
</dbReference>
<dbReference type="GO" id="GO:0045881">
    <property type="term" value="P:positive regulation of sporulation resulting in formation of a cellular spore"/>
    <property type="evidence" value="ECO:0007669"/>
    <property type="project" value="TreeGrafter"/>
</dbReference>
<dbReference type="Pfam" id="PF02195">
    <property type="entry name" value="ParB_N"/>
    <property type="match status" value="1"/>
</dbReference>
<evidence type="ECO:0000256" key="4">
    <source>
        <dbReference type="ARBA" id="ARBA00025472"/>
    </source>
</evidence>
<dbReference type="EMBL" id="CP058214">
    <property type="protein sequence ID" value="QPC43350.1"/>
    <property type="molecule type" value="Genomic_DNA"/>
</dbReference>
<reference evidence="7 8" key="1">
    <citation type="submission" date="2020-06" db="EMBL/GenBank/DDBJ databases">
        <title>Genome sequence of 2 isolates from Red Sea Mangroves.</title>
        <authorList>
            <person name="Sefrji F."/>
            <person name="Michoud G."/>
            <person name="Merlino G."/>
            <person name="Daffonchio D."/>
        </authorList>
    </citation>
    <scope>NUCLEOTIDE SEQUENCE [LARGE SCALE GENOMIC DNA]</scope>
    <source>
        <strain evidence="7 8">R1DC25</strain>
    </source>
</reference>
<dbReference type="FunFam" id="1.10.10.2830:FF:000001">
    <property type="entry name" value="Chromosome partitioning protein ParB"/>
    <property type="match status" value="1"/>
</dbReference>
<comment type="function">
    <text evidence="4">Involved in chromosome partition. Localize to both poles of the predivisional cell following completion of DNA replication. Binds to the DNA origin of replication.</text>
</comment>
<keyword evidence="2" id="KW-0159">Chromosome partition</keyword>
<dbReference type="InterPro" id="IPR050336">
    <property type="entry name" value="Chromosome_partition/occlusion"/>
</dbReference>
<evidence type="ECO:0000256" key="3">
    <source>
        <dbReference type="ARBA" id="ARBA00023125"/>
    </source>
</evidence>
<dbReference type="Gene3D" id="3.90.1530.30">
    <property type="match status" value="1"/>
</dbReference>
<dbReference type="Pfam" id="PF23552">
    <property type="entry name" value="ParB_C"/>
    <property type="match status" value="1"/>
</dbReference>
<sequence length="299" mass="33210">MVQQGRKRLGRGLAALIGEDTVEAPAPEESRPQRGLKQMPIAFLRRNPHNPRKTFQDEDLDDLAQSLREKGMLQPLLVRPVADPANAYEIVAGERRWRAAQKAGLHEVPVIVRELSDAEALEVALVENIQRADLNPVEEAEGYRRLMEEFHYTQHQLAEAVGKSRSHVANTMRLLGLSGKVRDMLAEGTLTAGHARALIASDAADELAERIATLGLSVREAEELARDSRAGEETGQDRQPPARKPEKDPDTLALERSLAETLGLKVLVNHKGQRGGELRISYRTLEQLDDLCQRLSRQG</sequence>
<gene>
    <name evidence="7" type="ORF">HW532_11980</name>
</gene>
<dbReference type="Pfam" id="PF17762">
    <property type="entry name" value="HTH_ParB"/>
    <property type="match status" value="1"/>
</dbReference>
<proteinExistence type="inferred from homology"/>
<dbReference type="PANTHER" id="PTHR33375">
    <property type="entry name" value="CHROMOSOME-PARTITIONING PROTEIN PARB-RELATED"/>
    <property type="match status" value="1"/>
</dbReference>
<protein>
    <submittedName>
        <fullName evidence="7">ParB/RepB/Spo0J family partition protein</fullName>
    </submittedName>
</protein>
<evidence type="ECO:0000256" key="1">
    <source>
        <dbReference type="ARBA" id="ARBA00006295"/>
    </source>
</evidence>
<dbReference type="InterPro" id="IPR036086">
    <property type="entry name" value="ParB/Sulfiredoxin_sf"/>
</dbReference>
<dbReference type="FunFam" id="3.90.1530.30:FF:000001">
    <property type="entry name" value="Chromosome partitioning protein ParB"/>
    <property type="match status" value="1"/>
</dbReference>
<dbReference type="SUPFAM" id="SSF110849">
    <property type="entry name" value="ParB/Sulfiredoxin"/>
    <property type="match status" value="1"/>
</dbReference>
<dbReference type="GO" id="GO:0007059">
    <property type="term" value="P:chromosome segregation"/>
    <property type="evidence" value="ECO:0007669"/>
    <property type="project" value="UniProtKB-KW"/>
</dbReference>
<comment type="similarity">
    <text evidence="1">Belongs to the ParB family.</text>
</comment>
<evidence type="ECO:0000256" key="2">
    <source>
        <dbReference type="ARBA" id="ARBA00022829"/>
    </source>
</evidence>
<dbReference type="InterPro" id="IPR004437">
    <property type="entry name" value="ParB/RepB/Spo0J"/>
</dbReference>
<evidence type="ECO:0000313" key="7">
    <source>
        <dbReference type="EMBL" id="QPC43350.1"/>
    </source>
</evidence>